<dbReference type="RefSeq" id="WP_211597825.1">
    <property type="nucleotide sequence ID" value="NZ_JAGRQI010000008.1"/>
</dbReference>
<proteinExistence type="predicted"/>
<organism evidence="3 4">
    <name type="scientific">Pasteurella atlantica</name>
    <dbReference type="NCBI Taxonomy" id="2827233"/>
    <lineage>
        <taxon>Bacteria</taxon>
        <taxon>Pseudomonadati</taxon>
        <taxon>Pseudomonadota</taxon>
        <taxon>Gammaproteobacteria</taxon>
        <taxon>Pasteurellales</taxon>
        <taxon>Pasteurellaceae</taxon>
        <taxon>Pasteurella</taxon>
    </lineage>
</organism>
<dbReference type="EMBL" id="JASAYJ010000009">
    <property type="protein sequence ID" value="MDP8187212.1"/>
    <property type="molecule type" value="Genomic_DNA"/>
</dbReference>
<comment type="caution">
    <text evidence="3">The sequence shown here is derived from an EMBL/GenBank/DDBJ whole genome shotgun (WGS) entry which is preliminary data.</text>
</comment>
<dbReference type="InterPro" id="IPR025157">
    <property type="entry name" value="Hemagglutinin_rpt"/>
</dbReference>
<evidence type="ECO:0000256" key="1">
    <source>
        <dbReference type="SAM" id="MobiDB-lite"/>
    </source>
</evidence>
<feature type="domain" description="Fido" evidence="2">
    <location>
        <begin position="1219"/>
        <end position="1356"/>
    </location>
</feature>
<dbReference type="GO" id="GO:0003824">
    <property type="term" value="F:catalytic activity"/>
    <property type="evidence" value="ECO:0007669"/>
    <property type="project" value="UniProtKB-ARBA"/>
</dbReference>
<evidence type="ECO:0000313" key="3">
    <source>
        <dbReference type="EMBL" id="MDP8187212.1"/>
    </source>
</evidence>
<dbReference type="SUPFAM" id="SSF140931">
    <property type="entry name" value="Fic-like"/>
    <property type="match status" value="1"/>
</dbReference>
<name>A0AAW8CHL3_9PAST</name>
<feature type="region of interest" description="Disordered" evidence="1">
    <location>
        <begin position="952"/>
        <end position="971"/>
    </location>
</feature>
<dbReference type="InterPro" id="IPR003812">
    <property type="entry name" value="Fido"/>
</dbReference>
<protein>
    <submittedName>
        <fullName evidence="3">Hemagglutinin repeat-containing protein</fullName>
    </submittedName>
</protein>
<dbReference type="Gene3D" id="1.10.3290.10">
    <property type="entry name" value="Fido-like domain"/>
    <property type="match status" value="1"/>
</dbReference>
<dbReference type="PROSITE" id="PS51459">
    <property type="entry name" value="FIDO"/>
    <property type="match status" value="1"/>
</dbReference>
<accession>A0AAW8CHL3</accession>
<dbReference type="Pfam" id="PF02661">
    <property type="entry name" value="Fic"/>
    <property type="match status" value="1"/>
</dbReference>
<evidence type="ECO:0000259" key="2">
    <source>
        <dbReference type="PROSITE" id="PS51459"/>
    </source>
</evidence>
<gene>
    <name evidence="3" type="ORF">QJU78_05420</name>
</gene>
<dbReference type="Pfam" id="PF13332">
    <property type="entry name" value="Fil_haemagg_2"/>
    <property type="match status" value="1"/>
</dbReference>
<evidence type="ECO:0000313" key="4">
    <source>
        <dbReference type="Proteomes" id="UP001230466"/>
    </source>
</evidence>
<dbReference type="InterPro" id="IPR036597">
    <property type="entry name" value="Fido-like_dom_sf"/>
</dbReference>
<reference evidence="3" key="1">
    <citation type="journal article" date="2023" name="Front. Microbiol.">
        <title>Phylogeography and host specificity of Pasteurellaceae pathogenic to sea-farmed fish in the north-east Atlantic.</title>
        <authorList>
            <person name="Gulla S."/>
            <person name="Colquhoun D.J."/>
            <person name="Olsen A.B."/>
            <person name="Spilsberg B."/>
            <person name="Lagesen K."/>
            <person name="Aakesson C.P."/>
            <person name="Strom S."/>
            <person name="Manji F."/>
            <person name="Birkbeck T.H."/>
            <person name="Nilsen H.K."/>
        </authorList>
    </citation>
    <scope>NUCLEOTIDE SEQUENCE</scope>
    <source>
        <strain evidence="3">VIB1234</strain>
    </source>
</reference>
<dbReference type="Proteomes" id="UP001230466">
    <property type="component" value="Unassembled WGS sequence"/>
</dbReference>
<sequence length="1365" mass="150014">MLLTFGQNWANQNYATLKQNWQNFKENEQMISFYHSHHKAQLFADKLTGNIISLQNGHLSEHSNYQRNIVIGKYSISAPDIGFEDLPNETEKDTEVDLSHLTKLLRKTNLFIDRSFQQSNLNFQKELTDEDRKLLGEIDDREEISRIKYNLTDVDMIKTQITHHSNNLPSSSEKNAILDVNDIELKTHETYNDGTIYGETVNIDSDGKIKNQGDILSEKETHLKASKGIETEGRVIANADGSTSVHKSNIVSKGNLNLETDLNKSIDIISSNIGGATGSINTKDLNIKDTYSTTSISLEEGIHSKLSGRVIGQHTQKESSVKSEGSTLNFDHINFNLNGDLNQTGSDINANGISGVIQGDYNTHSGKNITHSEKTEDVVQLELDLSASGGGYQAGVVVNEKDGTKTAITESERFGLNGEAGIAYTKKQEQQTNLKHNNSHLSTHNGKLNILGSADIGGLDIDVAQPQPYPTNVNKEGFELDAKHILSTKEKDEIDKSITETIIKVGLEGEVHSAVGDLINDTAREIRDSKNGLKQDVTTTLQVASDVINTVTGDIIGGSVKEKAEISHTEYNIHESSDVRSHINGKVTLSSDADLDLKNVESDEKSKLSLNAKGDVNLIAGETIRSETTNSLGAKISAGGSVHCGVMSEGCAIGVDYSLEGSGSNSQTSSTIHKNTELKSDDLNIKAGGNINLSGANIDANKLHLDVNGKTNIKSVQDDIKSETVSINASLGLGASINTELVIKPNVNVGVGIGYEKEEGKEVHKQSGITGKHIEGNLKDVNLEGGYLVDSSGQSLLKIDGKINSKDIIDSHHKDGGNVGINIGMSSDSLSHLNVNGGRIEQKHYEATEYSTISGINNKQDMDGKIKHNVSDSKTVTQDDTVAKTHFSFETVDISRLANKGSEYIANKTKPKTDHINTKFLDKVVEEPIYEEILDNPNTLNKPTKSLGDEASIDYSKRPLPPIPKEAEGVSEKESDVIYAKIDKSPEAIAKANAKADEIVKNLSDHTATESEEDFAPLLPARPELKNSAGNGNKVVEENVRESLFQRIRNIFSSRQQPETIDEKLKNINYDNLEDNLNLKELIILENIRNDNFEESILNDSVFLDGARVAAKRLVPESVFEQMKNTPGFDEILTEGAKDMEKRINDAVTFKPTEKEFNEIQNLVKTLPKGLPLDIPEQTLHILNTLATTSETIKKSPALKEQLHSVIEEFLTESKNKALTVAMIEKLNYNLRPEEGENRILYKNESLTKGDAIFSSIEASQLQLAQTVDFINNAKNKGVEQSVLAALVYQRLIDYHPFADGNGRITRVITNKLLLDAGYSAFPKFDKTFEMRITPHDNERVPLATNSEMVQEFLRTLRKSSSSTE</sequence>